<dbReference type="GO" id="GO:0006508">
    <property type="term" value="P:proteolysis"/>
    <property type="evidence" value="ECO:0007669"/>
    <property type="project" value="UniProtKB-KW"/>
</dbReference>
<dbReference type="InterPro" id="IPR001405">
    <property type="entry name" value="UPF0758"/>
</dbReference>
<dbReference type="Proteomes" id="UP000009223">
    <property type="component" value="Chromosome"/>
</dbReference>
<dbReference type="EMBL" id="CP001843">
    <property type="protein sequence ID" value="AEF85471.1"/>
    <property type="molecule type" value="Genomic_DNA"/>
</dbReference>
<dbReference type="Gene3D" id="3.40.140.10">
    <property type="entry name" value="Cytidine Deaminase, domain 2"/>
    <property type="match status" value="1"/>
</dbReference>
<evidence type="ECO:0000256" key="4">
    <source>
        <dbReference type="ARBA" id="ARBA00022833"/>
    </source>
</evidence>
<dbReference type="GO" id="GO:0008237">
    <property type="term" value="F:metallopeptidase activity"/>
    <property type="evidence" value="ECO:0007669"/>
    <property type="project" value="UniProtKB-KW"/>
</dbReference>
<accession>F5YI93</accession>
<evidence type="ECO:0000259" key="6">
    <source>
        <dbReference type="PROSITE" id="PS50249"/>
    </source>
</evidence>
<reference evidence="7 8" key="2">
    <citation type="journal article" date="2011" name="ISME J.">
        <title>RNA-seq reveals cooperative metabolic interactions between two termite-gut spirochete species in co-culture.</title>
        <authorList>
            <person name="Rosenthal A.Z."/>
            <person name="Matson E.G."/>
            <person name="Eldar A."/>
            <person name="Leadbetter J.R."/>
        </authorList>
    </citation>
    <scope>NUCLEOTIDE SEQUENCE [LARGE SCALE GENOMIC DNA]</scope>
    <source>
        <strain evidence="8">ATCC BAA-887 / DSM 12427 / ZAS-2</strain>
    </source>
</reference>
<protein>
    <submittedName>
        <fullName evidence="7">DNA repair protein RadC</fullName>
    </submittedName>
</protein>
<dbReference type="eggNOG" id="COG2003">
    <property type="taxonomic scope" value="Bacteria"/>
</dbReference>
<evidence type="ECO:0000256" key="1">
    <source>
        <dbReference type="ARBA" id="ARBA00022670"/>
    </source>
</evidence>
<dbReference type="KEGG" id="tpi:TREPR_0898"/>
<organism evidence="7 8">
    <name type="scientific">Treponema primitia (strain ATCC BAA-887 / DSM 12427 / ZAS-2)</name>
    <dbReference type="NCBI Taxonomy" id="545694"/>
    <lineage>
        <taxon>Bacteria</taxon>
        <taxon>Pseudomonadati</taxon>
        <taxon>Spirochaetota</taxon>
        <taxon>Spirochaetia</taxon>
        <taxon>Spirochaetales</taxon>
        <taxon>Treponemataceae</taxon>
        <taxon>Treponema</taxon>
    </lineage>
</organism>
<dbReference type="InterPro" id="IPR037518">
    <property type="entry name" value="MPN"/>
</dbReference>
<dbReference type="PROSITE" id="PS01302">
    <property type="entry name" value="UPF0758"/>
    <property type="match status" value="1"/>
</dbReference>
<evidence type="ECO:0000256" key="2">
    <source>
        <dbReference type="ARBA" id="ARBA00022723"/>
    </source>
</evidence>
<dbReference type="OrthoDB" id="9804482at2"/>
<gene>
    <name evidence="7" type="ordered locus">TREPR_0898</name>
</gene>
<dbReference type="STRING" id="545694.TREPR_0898"/>
<keyword evidence="1" id="KW-0645">Protease</keyword>
<evidence type="ECO:0000313" key="7">
    <source>
        <dbReference type="EMBL" id="AEF85471.1"/>
    </source>
</evidence>
<keyword evidence="2" id="KW-0479">Metal-binding</keyword>
<dbReference type="RefSeq" id="WP_015709152.1">
    <property type="nucleotide sequence ID" value="NC_015578.1"/>
</dbReference>
<evidence type="ECO:0000313" key="8">
    <source>
        <dbReference type="Proteomes" id="UP000009223"/>
    </source>
</evidence>
<dbReference type="InterPro" id="IPR025657">
    <property type="entry name" value="RadC_JAB"/>
</dbReference>
<reference evidence="8" key="1">
    <citation type="submission" date="2009-12" db="EMBL/GenBank/DDBJ databases">
        <title>Complete sequence of Treponema primitia strain ZAS-2.</title>
        <authorList>
            <person name="Tetu S.G."/>
            <person name="Matson E."/>
            <person name="Ren Q."/>
            <person name="Seshadri R."/>
            <person name="Elbourne L."/>
            <person name="Hassan K.A."/>
            <person name="Durkin A."/>
            <person name="Radune D."/>
            <person name="Mohamoud Y."/>
            <person name="Shay R."/>
            <person name="Jin S."/>
            <person name="Zhang X."/>
            <person name="Lucey K."/>
            <person name="Ballor N.R."/>
            <person name="Ottesen E."/>
            <person name="Rosenthal R."/>
            <person name="Allen A."/>
            <person name="Leadbetter J.R."/>
            <person name="Paulsen I.T."/>
        </authorList>
    </citation>
    <scope>NUCLEOTIDE SEQUENCE [LARGE SCALE GENOMIC DNA]</scope>
    <source>
        <strain evidence="8">ATCC BAA-887 / DSM 12427 / ZAS-2</strain>
    </source>
</reference>
<keyword evidence="4" id="KW-0862">Zinc</keyword>
<name>F5YI93_TREPZ</name>
<evidence type="ECO:0000256" key="3">
    <source>
        <dbReference type="ARBA" id="ARBA00022801"/>
    </source>
</evidence>
<dbReference type="AlphaFoldDB" id="F5YI93"/>
<dbReference type="PROSITE" id="PS50249">
    <property type="entry name" value="MPN"/>
    <property type="match status" value="1"/>
</dbReference>
<dbReference type="InterPro" id="IPR020891">
    <property type="entry name" value="UPF0758_CS"/>
</dbReference>
<dbReference type="Pfam" id="PF04002">
    <property type="entry name" value="RadC"/>
    <property type="match status" value="1"/>
</dbReference>
<proteinExistence type="predicted"/>
<feature type="domain" description="MPN" evidence="6">
    <location>
        <begin position="16"/>
        <end position="137"/>
    </location>
</feature>
<dbReference type="GO" id="GO:0046872">
    <property type="term" value="F:metal ion binding"/>
    <property type="evidence" value="ECO:0007669"/>
    <property type="project" value="UniProtKB-KW"/>
</dbReference>
<sequence>MLYEIVSERKVTYTTIIKNPDDMYKLVKRYAQAKKEQFIVVTLNTAHEPLSVRIVSTGTINRAIIHPREVFYPATQDLASAVILCHNHPSGSLKPSCGDKVMTNRLIAAGQIMGIHILDHLIIGKSGYFSFRENGCLLEGDEILKLSLKDFVEGT</sequence>
<dbReference type="PANTHER" id="PTHR30471">
    <property type="entry name" value="DNA REPAIR PROTEIN RADC"/>
    <property type="match status" value="1"/>
</dbReference>
<keyword evidence="3" id="KW-0378">Hydrolase</keyword>
<keyword evidence="5" id="KW-0482">Metalloprotease</keyword>
<dbReference type="CDD" id="cd08071">
    <property type="entry name" value="MPN_DUF2466"/>
    <property type="match status" value="1"/>
</dbReference>
<evidence type="ECO:0000256" key="5">
    <source>
        <dbReference type="ARBA" id="ARBA00023049"/>
    </source>
</evidence>
<dbReference type="PANTHER" id="PTHR30471:SF3">
    <property type="entry name" value="UPF0758 PROTEIN YEES-RELATED"/>
    <property type="match status" value="1"/>
</dbReference>
<dbReference type="HOGENOM" id="CLU_073529_3_0_12"/>
<keyword evidence="8" id="KW-1185">Reference proteome</keyword>